<dbReference type="EMBL" id="GL385395">
    <property type="protein sequence ID" value="EJT82015.1"/>
    <property type="molecule type" value="Genomic_DNA"/>
</dbReference>
<evidence type="ECO:0000256" key="1">
    <source>
        <dbReference type="SAM" id="MobiDB-lite"/>
    </source>
</evidence>
<gene>
    <name evidence="3" type="primary">20342447</name>
    <name evidence="2" type="ORF">GGTG_01989</name>
</gene>
<keyword evidence="4" id="KW-1185">Reference proteome</keyword>
<reference evidence="3" key="4">
    <citation type="journal article" date="2015" name="G3 (Bethesda)">
        <title>Genome sequences of three phytopathogenic species of the Magnaporthaceae family of fungi.</title>
        <authorList>
            <person name="Okagaki L.H."/>
            <person name="Nunes C.C."/>
            <person name="Sailsbery J."/>
            <person name="Clay B."/>
            <person name="Brown D."/>
            <person name="John T."/>
            <person name="Oh Y."/>
            <person name="Young N."/>
            <person name="Fitzgerald M."/>
            <person name="Haas B.J."/>
            <person name="Zeng Q."/>
            <person name="Young S."/>
            <person name="Adiconis X."/>
            <person name="Fan L."/>
            <person name="Levin J.Z."/>
            <person name="Mitchell T.K."/>
            <person name="Okubara P.A."/>
            <person name="Farman M.L."/>
            <person name="Kohn L.M."/>
            <person name="Birren B."/>
            <person name="Ma L.-J."/>
            <person name="Dean R.A."/>
        </authorList>
    </citation>
    <scope>NUCLEOTIDE SEQUENCE</scope>
    <source>
        <strain evidence="3">R3-111a-1</strain>
    </source>
</reference>
<proteinExistence type="predicted"/>
<reference evidence="3" key="5">
    <citation type="submission" date="2018-04" db="UniProtKB">
        <authorList>
            <consortium name="EnsemblFungi"/>
        </authorList>
    </citation>
    <scope>IDENTIFICATION</scope>
    <source>
        <strain evidence="3">R3-111a-1</strain>
    </source>
</reference>
<feature type="region of interest" description="Disordered" evidence="1">
    <location>
        <begin position="19"/>
        <end position="39"/>
    </location>
</feature>
<dbReference type="VEuPathDB" id="FungiDB:GGTG_01989"/>
<evidence type="ECO:0000313" key="3">
    <source>
        <dbReference type="EnsemblFungi" id="EJT82015"/>
    </source>
</evidence>
<dbReference type="EnsemblFungi" id="EJT82015">
    <property type="protein sequence ID" value="EJT82015"/>
    <property type="gene ID" value="GGTG_01989"/>
</dbReference>
<dbReference type="Proteomes" id="UP000006039">
    <property type="component" value="Unassembled WGS sequence"/>
</dbReference>
<dbReference type="HOGENOM" id="CLU_1731575_0_0_1"/>
<dbReference type="GeneID" id="20342447"/>
<reference evidence="2" key="2">
    <citation type="submission" date="2010-07" db="EMBL/GenBank/DDBJ databases">
        <authorList>
            <consortium name="The Broad Institute Genome Sequencing Platform"/>
            <consortium name="Broad Institute Genome Sequencing Center for Infectious Disease"/>
            <person name="Ma L.-J."/>
            <person name="Dead R."/>
            <person name="Young S."/>
            <person name="Zeng Q."/>
            <person name="Koehrsen M."/>
            <person name="Alvarado L."/>
            <person name="Berlin A."/>
            <person name="Chapman S.B."/>
            <person name="Chen Z."/>
            <person name="Freedman E."/>
            <person name="Gellesch M."/>
            <person name="Goldberg J."/>
            <person name="Griggs A."/>
            <person name="Gujja S."/>
            <person name="Heilman E.R."/>
            <person name="Heiman D."/>
            <person name="Hepburn T."/>
            <person name="Howarth C."/>
            <person name="Jen D."/>
            <person name="Larson L."/>
            <person name="Mehta T."/>
            <person name="Neiman D."/>
            <person name="Pearson M."/>
            <person name="Roberts A."/>
            <person name="Saif S."/>
            <person name="Shea T."/>
            <person name="Shenoy N."/>
            <person name="Sisk P."/>
            <person name="Stolte C."/>
            <person name="Sykes S."/>
            <person name="Walk T."/>
            <person name="White J."/>
            <person name="Yandava C."/>
            <person name="Haas B."/>
            <person name="Nusbaum C."/>
            <person name="Birren B."/>
        </authorList>
    </citation>
    <scope>NUCLEOTIDE SEQUENCE</scope>
    <source>
        <strain evidence="2">R3-111a-1</strain>
    </source>
</reference>
<protein>
    <submittedName>
        <fullName evidence="2 3">Uncharacterized protein</fullName>
    </submittedName>
</protein>
<sequence length="151" mass="16514">MCVCAGGITTALRRTDETRRALPAQHARRAMGGELEERRPPRRGKLVRFLARAVEGPVTRVSSSSRDGLGRYNLGFRHLSLSPSQRNKAAANPNDMLRAYMNRRPVPSGVPGFRPTPFRFFDPCSHSPCWVGGNAGGERGAAQLGNSEKRG</sequence>
<evidence type="ECO:0000313" key="2">
    <source>
        <dbReference type="EMBL" id="EJT82015.1"/>
    </source>
</evidence>
<evidence type="ECO:0000313" key="4">
    <source>
        <dbReference type="Proteomes" id="UP000006039"/>
    </source>
</evidence>
<name>J3NL48_GAET3</name>
<reference evidence="2" key="3">
    <citation type="submission" date="2010-09" db="EMBL/GenBank/DDBJ databases">
        <title>Annotation of Gaeumannomyces graminis var. tritici R3-111a-1.</title>
        <authorList>
            <consortium name="The Broad Institute Genome Sequencing Platform"/>
            <person name="Ma L.-J."/>
            <person name="Dead R."/>
            <person name="Young S.K."/>
            <person name="Zeng Q."/>
            <person name="Gargeya S."/>
            <person name="Fitzgerald M."/>
            <person name="Haas B."/>
            <person name="Abouelleil A."/>
            <person name="Alvarado L."/>
            <person name="Arachchi H.M."/>
            <person name="Berlin A."/>
            <person name="Brown A."/>
            <person name="Chapman S.B."/>
            <person name="Chen Z."/>
            <person name="Dunbar C."/>
            <person name="Freedman E."/>
            <person name="Gearin G."/>
            <person name="Gellesch M."/>
            <person name="Goldberg J."/>
            <person name="Griggs A."/>
            <person name="Gujja S."/>
            <person name="Heiman D."/>
            <person name="Howarth C."/>
            <person name="Larson L."/>
            <person name="Lui A."/>
            <person name="MacDonald P.J.P."/>
            <person name="Mehta T."/>
            <person name="Montmayeur A."/>
            <person name="Murphy C."/>
            <person name="Neiman D."/>
            <person name="Pearson M."/>
            <person name="Priest M."/>
            <person name="Roberts A."/>
            <person name="Saif S."/>
            <person name="Shea T."/>
            <person name="Shenoy N."/>
            <person name="Sisk P."/>
            <person name="Stolte C."/>
            <person name="Sykes S."/>
            <person name="Yandava C."/>
            <person name="Wortman J."/>
            <person name="Nusbaum C."/>
            <person name="Birren B."/>
        </authorList>
    </citation>
    <scope>NUCLEOTIDE SEQUENCE</scope>
    <source>
        <strain evidence="2">R3-111a-1</strain>
    </source>
</reference>
<accession>J3NL48</accession>
<dbReference type="AlphaFoldDB" id="J3NL48"/>
<organism evidence="2">
    <name type="scientific">Gaeumannomyces tritici (strain R3-111a-1)</name>
    <name type="common">Wheat and barley take-all root rot fungus</name>
    <name type="synonym">Gaeumannomyces graminis var. tritici</name>
    <dbReference type="NCBI Taxonomy" id="644352"/>
    <lineage>
        <taxon>Eukaryota</taxon>
        <taxon>Fungi</taxon>
        <taxon>Dikarya</taxon>
        <taxon>Ascomycota</taxon>
        <taxon>Pezizomycotina</taxon>
        <taxon>Sordariomycetes</taxon>
        <taxon>Sordariomycetidae</taxon>
        <taxon>Magnaporthales</taxon>
        <taxon>Magnaporthaceae</taxon>
        <taxon>Gaeumannomyces</taxon>
    </lineage>
</organism>
<reference evidence="4" key="1">
    <citation type="submission" date="2010-07" db="EMBL/GenBank/DDBJ databases">
        <title>The genome sequence of Gaeumannomyces graminis var. tritici strain R3-111a-1.</title>
        <authorList>
            <consortium name="The Broad Institute Genome Sequencing Platform"/>
            <person name="Ma L.-J."/>
            <person name="Dead R."/>
            <person name="Young S."/>
            <person name="Zeng Q."/>
            <person name="Koehrsen M."/>
            <person name="Alvarado L."/>
            <person name="Berlin A."/>
            <person name="Chapman S.B."/>
            <person name="Chen Z."/>
            <person name="Freedman E."/>
            <person name="Gellesch M."/>
            <person name="Goldberg J."/>
            <person name="Griggs A."/>
            <person name="Gujja S."/>
            <person name="Heilman E.R."/>
            <person name="Heiman D."/>
            <person name="Hepburn T."/>
            <person name="Howarth C."/>
            <person name="Jen D."/>
            <person name="Larson L."/>
            <person name="Mehta T."/>
            <person name="Neiman D."/>
            <person name="Pearson M."/>
            <person name="Roberts A."/>
            <person name="Saif S."/>
            <person name="Shea T."/>
            <person name="Shenoy N."/>
            <person name="Sisk P."/>
            <person name="Stolte C."/>
            <person name="Sykes S."/>
            <person name="Walk T."/>
            <person name="White J."/>
            <person name="Yandava C."/>
            <person name="Haas B."/>
            <person name="Nusbaum C."/>
            <person name="Birren B."/>
        </authorList>
    </citation>
    <scope>NUCLEOTIDE SEQUENCE [LARGE SCALE GENOMIC DNA]</scope>
    <source>
        <strain evidence="4">R3-111a-1</strain>
    </source>
</reference>
<dbReference type="RefSeq" id="XP_009218024.1">
    <property type="nucleotide sequence ID" value="XM_009219760.1"/>
</dbReference>